<gene>
    <name evidence="7" type="ORF">CKO13_09585</name>
</gene>
<comment type="similarity">
    <text evidence="1">Belongs to the bacterial solute-binding protein 9 family.</text>
</comment>
<protein>
    <recommendedName>
        <fullName evidence="2">High-affinity zinc uptake system protein ZnuA</fullName>
    </recommendedName>
</protein>
<keyword evidence="5" id="KW-0864">Zinc transport</keyword>
<feature type="chain" id="PRO_5046075871" description="High-affinity zinc uptake system protein ZnuA" evidence="6">
    <location>
        <begin position="23"/>
        <end position="307"/>
    </location>
</feature>
<proteinExistence type="inferred from homology"/>
<dbReference type="SUPFAM" id="SSF53807">
    <property type="entry name" value="Helical backbone' metal receptor"/>
    <property type="match status" value="1"/>
</dbReference>
<keyword evidence="8" id="KW-1185">Reference proteome</keyword>
<reference evidence="7 8" key="1">
    <citation type="journal article" date="2020" name="Microorganisms">
        <title>Osmotic Adaptation and Compatible Solute Biosynthesis of Phototrophic Bacteria as Revealed from Genome Analyses.</title>
        <authorList>
            <person name="Imhoff J.F."/>
            <person name="Rahn T."/>
            <person name="Kunzel S."/>
            <person name="Keller A."/>
            <person name="Neulinger S.C."/>
        </authorList>
    </citation>
    <scope>NUCLEOTIDE SEQUENCE [LARGE SCALE GENOMIC DNA]</scope>
    <source>
        <strain evidence="7 8">DSM 15116</strain>
    </source>
</reference>
<dbReference type="InterPro" id="IPR006127">
    <property type="entry name" value="ZnuA-like"/>
</dbReference>
<dbReference type="EMBL" id="NRSH01000120">
    <property type="protein sequence ID" value="MBK1727264.1"/>
    <property type="molecule type" value="Genomic_DNA"/>
</dbReference>
<accession>A0ABS1E7U7</accession>
<evidence type="ECO:0000256" key="2">
    <source>
        <dbReference type="ARBA" id="ARBA00015915"/>
    </source>
</evidence>
<evidence type="ECO:0000256" key="3">
    <source>
        <dbReference type="ARBA" id="ARBA00022448"/>
    </source>
</evidence>
<organism evidence="7 8">
    <name type="scientific">Halorhodospira neutriphila</name>
    <dbReference type="NCBI Taxonomy" id="168379"/>
    <lineage>
        <taxon>Bacteria</taxon>
        <taxon>Pseudomonadati</taxon>
        <taxon>Pseudomonadota</taxon>
        <taxon>Gammaproteobacteria</taxon>
        <taxon>Chromatiales</taxon>
        <taxon>Ectothiorhodospiraceae</taxon>
        <taxon>Halorhodospira</taxon>
    </lineage>
</organism>
<name>A0ABS1E7U7_9GAMM</name>
<evidence type="ECO:0000256" key="4">
    <source>
        <dbReference type="ARBA" id="ARBA00022729"/>
    </source>
</evidence>
<evidence type="ECO:0000256" key="1">
    <source>
        <dbReference type="ARBA" id="ARBA00011028"/>
    </source>
</evidence>
<comment type="caution">
    <text evidence="7">The sequence shown here is derived from an EMBL/GenBank/DDBJ whole genome shotgun (WGS) entry which is preliminary data.</text>
</comment>
<evidence type="ECO:0000313" key="7">
    <source>
        <dbReference type="EMBL" id="MBK1727264.1"/>
    </source>
</evidence>
<keyword evidence="5" id="KW-0406">Ion transport</keyword>
<evidence type="ECO:0000256" key="5">
    <source>
        <dbReference type="ARBA" id="ARBA00022906"/>
    </source>
</evidence>
<keyword evidence="5" id="KW-0862">Zinc</keyword>
<dbReference type="Pfam" id="PF01297">
    <property type="entry name" value="ZnuA"/>
    <property type="match status" value="1"/>
</dbReference>
<keyword evidence="3" id="KW-0813">Transport</keyword>
<dbReference type="Gene3D" id="3.40.50.1980">
    <property type="entry name" value="Nitrogenase molybdenum iron protein domain"/>
    <property type="match status" value="2"/>
</dbReference>
<evidence type="ECO:0000313" key="8">
    <source>
        <dbReference type="Proteomes" id="UP000738126"/>
    </source>
</evidence>
<feature type="signal peptide" evidence="6">
    <location>
        <begin position="1"/>
        <end position="22"/>
    </location>
</feature>
<evidence type="ECO:0000256" key="6">
    <source>
        <dbReference type="SAM" id="SignalP"/>
    </source>
</evidence>
<dbReference type="RefSeq" id="WP_200260184.1">
    <property type="nucleotide sequence ID" value="NZ_NRSH01000120.1"/>
</dbReference>
<dbReference type="Proteomes" id="UP000738126">
    <property type="component" value="Unassembled WGS sequence"/>
</dbReference>
<dbReference type="PANTHER" id="PTHR42953:SF3">
    <property type="entry name" value="HIGH-AFFINITY ZINC UPTAKE SYSTEM PROTEIN ZNUA"/>
    <property type="match status" value="1"/>
</dbReference>
<sequence>MRYATLAALLALALAAAAPAQAAPRVVASILPLHALAAGVTAGVSEPRLLLDPEDSPHTYTMRPSEARAVRSADLLLYISPHLESFLQPAVEALGDDAAVLAAAELDGVQLLPARRGEAGHGHRAPAHGEERAPHQQDYHLWLNPANARAIVAALAEALAELDPAHAAAYRANAEALRERLAELDARLRERLAPVRETPYVVFHDAYQHFERRYGLNAVGAVTLHPEQPPGARHLAELRRRIRELGAVCVFSEPQFQPAIVRSLVRGLDVRAGELDPIGSRLEPGPDAYFRLLEGLAEGFRDCLAAP</sequence>
<keyword evidence="4 6" id="KW-0732">Signal</keyword>
<dbReference type="InterPro" id="IPR050492">
    <property type="entry name" value="Bact_metal-bind_prot9"/>
</dbReference>
<dbReference type="PANTHER" id="PTHR42953">
    <property type="entry name" value="HIGH-AFFINITY ZINC UPTAKE SYSTEM PROTEIN ZNUA-RELATED"/>
    <property type="match status" value="1"/>
</dbReference>